<dbReference type="EMBL" id="JAYMYQ010000005">
    <property type="protein sequence ID" value="KAK7328338.1"/>
    <property type="molecule type" value="Genomic_DNA"/>
</dbReference>
<dbReference type="Proteomes" id="UP001367508">
    <property type="component" value="Unassembled WGS sequence"/>
</dbReference>
<protein>
    <submittedName>
        <fullName evidence="1">Uncharacterized protein</fullName>
    </submittedName>
</protein>
<organism evidence="1 2">
    <name type="scientific">Canavalia gladiata</name>
    <name type="common">Sword bean</name>
    <name type="synonym">Dolichos gladiatus</name>
    <dbReference type="NCBI Taxonomy" id="3824"/>
    <lineage>
        <taxon>Eukaryota</taxon>
        <taxon>Viridiplantae</taxon>
        <taxon>Streptophyta</taxon>
        <taxon>Embryophyta</taxon>
        <taxon>Tracheophyta</taxon>
        <taxon>Spermatophyta</taxon>
        <taxon>Magnoliopsida</taxon>
        <taxon>eudicotyledons</taxon>
        <taxon>Gunneridae</taxon>
        <taxon>Pentapetalae</taxon>
        <taxon>rosids</taxon>
        <taxon>fabids</taxon>
        <taxon>Fabales</taxon>
        <taxon>Fabaceae</taxon>
        <taxon>Papilionoideae</taxon>
        <taxon>50 kb inversion clade</taxon>
        <taxon>NPAAA clade</taxon>
        <taxon>indigoferoid/millettioid clade</taxon>
        <taxon>Phaseoleae</taxon>
        <taxon>Canavalia</taxon>
    </lineage>
</organism>
<gene>
    <name evidence="1" type="ORF">VNO77_22442</name>
</gene>
<evidence type="ECO:0000313" key="1">
    <source>
        <dbReference type="EMBL" id="KAK7328338.1"/>
    </source>
</evidence>
<comment type="caution">
    <text evidence="1">The sequence shown here is derived from an EMBL/GenBank/DDBJ whole genome shotgun (WGS) entry which is preliminary data.</text>
</comment>
<reference evidence="1 2" key="1">
    <citation type="submission" date="2024-01" db="EMBL/GenBank/DDBJ databases">
        <title>The genomes of 5 underutilized Papilionoideae crops provide insights into root nodulation and disease resistanc.</title>
        <authorList>
            <person name="Jiang F."/>
        </authorList>
    </citation>
    <scope>NUCLEOTIDE SEQUENCE [LARGE SCALE GENOMIC DNA]</scope>
    <source>
        <strain evidence="1">LVBAO_FW01</strain>
        <tissue evidence="1">Leaves</tissue>
    </source>
</reference>
<dbReference type="AlphaFoldDB" id="A0AAN9QEG5"/>
<evidence type="ECO:0000313" key="2">
    <source>
        <dbReference type="Proteomes" id="UP001367508"/>
    </source>
</evidence>
<keyword evidence="2" id="KW-1185">Reference proteome</keyword>
<name>A0AAN9QEG5_CANGL</name>
<accession>A0AAN9QEG5</accession>
<sequence length="78" mass="9257">MLDCSTLFLVTIARQYTNSVCSFVEGRGRKGRSTISKRKRDLKIKSHRRHRHEFKFNPKKPIALFPRCFLFALLSRLF</sequence>
<proteinExistence type="predicted"/>